<evidence type="ECO:0000313" key="1">
    <source>
        <dbReference type="EMBL" id="CEK54073.1"/>
    </source>
</evidence>
<organism evidence="1">
    <name type="scientific">Arion vulgaris</name>
    <dbReference type="NCBI Taxonomy" id="1028688"/>
    <lineage>
        <taxon>Eukaryota</taxon>
        <taxon>Metazoa</taxon>
        <taxon>Spiralia</taxon>
        <taxon>Lophotrochozoa</taxon>
        <taxon>Mollusca</taxon>
        <taxon>Gastropoda</taxon>
        <taxon>Heterobranchia</taxon>
        <taxon>Euthyneura</taxon>
        <taxon>Panpulmonata</taxon>
        <taxon>Eupulmonata</taxon>
        <taxon>Stylommatophora</taxon>
        <taxon>Helicina</taxon>
        <taxon>Arionoidea</taxon>
        <taxon>Arionidae</taxon>
        <taxon>Arion</taxon>
    </lineage>
</organism>
<sequence length="49" mass="5699">KKLKEAEMIIGKMAIEIEENKRLHKAEILLARKELHNDCSFYANVTQSI</sequence>
<gene>
    <name evidence="1" type="primary">ORF21890</name>
</gene>
<feature type="non-terminal residue" evidence="1">
    <location>
        <position position="1"/>
    </location>
</feature>
<reference evidence="1" key="1">
    <citation type="submission" date="2014-12" db="EMBL/GenBank/DDBJ databases">
        <title>Insight into the proteome of Arion vulgaris.</title>
        <authorList>
            <person name="Aradska J."/>
            <person name="Bulat T."/>
            <person name="Smidak R."/>
            <person name="Sarate P."/>
            <person name="Gangsoo J."/>
            <person name="Sialana F."/>
            <person name="Bilban M."/>
            <person name="Lubec G."/>
        </authorList>
    </citation>
    <scope>NUCLEOTIDE SEQUENCE</scope>
    <source>
        <tissue evidence="1">Skin</tissue>
    </source>
</reference>
<accession>A0A0B6YD70</accession>
<dbReference type="EMBL" id="HACG01007208">
    <property type="protein sequence ID" value="CEK54073.1"/>
    <property type="molecule type" value="Transcribed_RNA"/>
</dbReference>
<proteinExistence type="predicted"/>
<name>A0A0B6YD70_9EUPU</name>
<dbReference type="AlphaFoldDB" id="A0A0B6YD70"/>
<protein>
    <submittedName>
        <fullName evidence="1">Uncharacterized protein</fullName>
    </submittedName>
</protein>